<keyword evidence="2" id="KW-1185">Reference proteome</keyword>
<organism evidence="1 2">
    <name type="scientific">Paeniglutamicibacter cryotolerans</name>
    <dbReference type="NCBI Taxonomy" id="670079"/>
    <lineage>
        <taxon>Bacteria</taxon>
        <taxon>Bacillati</taxon>
        <taxon>Actinomycetota</taxon>
        <taxon>Actinomycetes</taxon>
        <taxon>Micrococcales</taxon>
        <taxon>Micrococcaceae</taxon>
        <taxon>Paeniglutamicibacter</taxon>
    </lineage>
</organism>
<dbReference type="Proteomes" id="UP000523000">
    <property type="component" value="Unassembled WGS sequence"/>
</dbReference>
<comment type="caution">
    <text evidence="1">The sequence shown here is derived from an EMBL/GenBank/DDBJ whole genome shotgun (WGS) entry which is preliminary data.</text>
</comment>
<evidence type="ECO:0000313" key="2">
    <source>
        <dbReference type="Proteomes" id="UP000523000"/>
    </source>
</evidence>
<reference evidence="1 2" key="1">
    <citation type="submission" date="2020-08" db="EMBL/GenBank/DDBJ databases">
        <title>Sequencing the genomes of 1000 actinobacteria strains.</title>
        <authorList>
            <person name="Klenk H.-P."/>
        </authorList>
    </citation>
    <scope>NUCLEOTIDE SEQUENCE [LARGE SCALE GENOMIC DNA]</scope>
    <source>
        <strain evidence="1 2">DSM 22826</strain>
    </source>
</reference>
<accession>A0A839QCZ2</accession>
<sequence>MELEFGTRAIIGLAWARRFGLADSALQPLDTGICSERMLLPEEEADTVRFLRLMGHCVLAGPQWFLDAAAGYGDAALSEEQALLRVARDSGRAPGARGMGEATLYYLDEPMDIVGSDSVVVSHDAQHAAELEQLCPRDDVAEVGLTGFDHHFTLLSTEDRTPLAGSGYVVGEGILADVGTLTQPGLRRHGLGSFVTAVAIDDALTQGLIPQWCAPVEHRAAHMTARTLGFVSAGSLTAMSLGS</sequence>
<gene>
    <name evidence="1" type="ORF">E9229_000190</name>
</gene>
<dbReference type="RefSeq" id="WP_183509360.1">
    <property type="nucleotide sequence ID" value="NZ_BAABGK010000010.1"/>
</dbReference>
<dbReference type="Gene3D" id="3.40.630.30">
    <property type="match status" value="1"/>
</dbReference>
<dbReference type="AlphaFoldDB" id="A0A839QCZ2"/>
<evidence type="ECO:0000313" key="1">
    <source>
        <dbReference type="EMBL" id="MBB2993999.1"/>
    </source>
</evidence>
<dbReference type="EMBL" id="JACHVS010000001">
    <property type="protein sequence ID" value="MBB2993999.1"/>
    <property type="molecule type" value="Genomic_DNA"/>
</dbReference>
<name>A0A839QCZ2_9MICC</name>
<protein>
    <submittedName>
        <fullName evidence="1">Uncharacterized protein</fullName>
    </submittedName>
</protein>
<proteinExistence type="predicted"/>